<reference evidence="4 5" key="1">
    <citation type="submission" date="2017-09" db="EMBL/GenBank/DDBJ databases">
        <title>Depth-based differentiation of microbial function through sediment-hosted aquifers and enrichment of novel symbionts in the deep terrestrial subsurface.</title>
        <authorList>
            <person name="Probst A.J."/>
            <person name="Ladd B."/>
            <person name="Jarett J.K."/>
            <person name="Geller-Mcgrath D.E."/>
            <person name="Sieber C.M."/>
            <person name="Emerson J.B."/>
            <person name="Anantharaman K."/>
            <person name="Thomas B.C."/>
            <person name="Malmstrom R."/>
            <person name="Stieglmeier M."/>
            <person name="Klingl A."/>
            <person name="Woyke T."/>
            <person name="Ryan C.M."/>
            <person name="Banfield J.F."/>
        </authorList>
    </citation>
    <scope>NUCLEOTIDE SEQUENCE [LARGE SCALE GENOMIC DNA]</scope>
    <source>
        <strain evidence="4">CG18_big_fil_WC_8_21_14_2_50_37_10</strain>
    </source>
</reference>
<accession>A0A2H0FK03</accession>
<evidence type="ECO:0000256" key="2">
    <source>
        <dbReference type="ARBA" id="ARBA00023000"/>
    </source>
</evidence>
<feature type="domain" description="Hint" evidence="3">
    <location>
        <begin position="285"/>
        <end position="330"/>
    </location>
</feature>
<evidence type="ECO:0000313" key="4">
    <source>
        <dbReference type="EMBL" id="PIQ06983.1"/>
    </source>
</evidence>
<feature type="non-terminal residue" evidence="4">
    <location>
        <position position="342"/>
    </location>
</feature>
<dbReference type="SMART" id="SM00305">
    <property type="entry name" value="HintC"/>
    <property type="match status" value="1"/>
</dbReference>
<dbReference type="Gene3D" id="2.170.16.10">
    <property type="entry name" value="Hedgehog/Intein (Hint) domain"/>
    <property type="match status" value="2"/>
</dbReference>
<dbReference type="SUPFAM" id="SSF51294">
    <property type="entry name" value="Hedgehog/intein (Hint) domain"/>
    <property type="match status" value="1"/>
</dbReference>
<keyword evidence="1" id="KW-0068">Autocatalytic cleavage</keyword>
<dbReference type="InterPro" id="IPR006141">
    <property type="entry name" value="Intein_N"/>
</dbReference>
<keyword evidence="2" id="KW-0651">Protein splicing</keyword>
<organism evidence="4 5">
    <name type="scientific">Candidatus Nealsonbacteria bacterium CG18_big_fil_WC_8_21_14_2_50_37_10</name>
    <dbReference type="NCBI Taxonomy" id="1974717"/>
    <lineage>
        <taxon>Bacteria</taxon>
        <taxon>Candidatus Nealsoniibacteriota</taxon>
    </lineage>
</organism>
<protein>
    <recommendedName>
        <fullName evidence="3">Hint domain-containing protein</fullName>
    </recommendedName>
</protein>
<dbReference type="GO" id="GO:0016539">
    <property type="term" value="P:intein-mediated protein splicing"/>
    <property type="evidence" value="ECO:0007669"/>
    <property type="project" value="InterPro"/>
</dbReference>
<dbReference type="NCBIfam" id="TIGR01443">
    <property type="entry name" value="intein_Cterm"/>
    <property type="match status" value="1"/>
</dbReference>
<sequence length="342" mass="37591">GLLDMGKKQIYEIETEDGKKIRTTGNHPYLVKDSKFDDSFALVRNGNIFQASSDSKTISCPRNSFSESFDSSLEKEANKETASFCGTRNQTTEKTCDFRSLQKSESLVTNTRCSLKESKDNNLSGAPGAAFLTSQFCESNKSKSSARTFSSSNSLGLRVDDDIIFFGDSSGVIKGGREMLFSQRRESFKNTGGSFSEGKHFQNLPDHNSGSFESGLAMADGWIGNNVFIDVNNGNHKNNVNNYDNNYSKDTQNLSNIETQKYKNIWVKVAYLSEGDEIAVANDDLTGTKFIKIKRISLLSPEQVYDIEVEGTHNFVGNGIIAHNTYISGNVGIGDVAPGTKL</sequence>
<dbReference type="PROSITE" id="PS50817">
    <property type="entry name" value="INTEIN_N_TER"/>
    <property type="match status" value="1"/>
</dbReference>
<dbReference type="PROSITE" id="PS50818">
    <property type="entry name" value="INTEIN_C_TER"/>
    <property type="match status" value="1"/>
</dbReference>
<gene>
    <name evidence="4" type="ORF">COW72_01375</name>
</gene>
<dbReference type="Proteomes" id="UP000230778">
    <property type="component" value="Unassembled WGS sequence"/>
</dbReference>
<dbReference type="InterPro" id="IPR003586">
    <property type="entry name" value="Hint_dom_C"/>
</dbReference>
<proteinExistence type="predicted"/>
<dbReference type="AlphaFoldDB" id="A0A2H0FK03"/>
<dbReference type="PRINTS" id="PR00379">
    <property type="entry name" value="INTEIN"/>
</dbReference>
<dbReference type="InterPro" id="IPR030934">
    <property type="entry name" value="Intein_C"/>
</dbReference>
<evidence type="ECO:0000256" key="1">
    <source>
        <dbReference type="ARBA" id="ARBA00022813"/>
    </source>
</evidence>
<dbReference type="CDD" id="cd00081">
    <property type="entry name" value="Hint"/>
    <property type="match status" value="1"/>
</dbReference>
<dbReference type="EMBL" id="PCUC01000072">
    <property type="protein sequence ID" value="PIQ06983.1"/>
    <property type="molecule type" value="Genomic_DNA"/>
</dbReference>
<evidence type="ECO:0000259" key="3">
    <source>
        <dbReference type="SMART" id="SM00305"/>
    </source>
</evidence>
<dbReference type="InterPro" id="IPR006142">
    <property type="entry name" value="INTEIN"/>
</dbReference>
<comment type="caution">
    <text evidence="4">The sequence shown here is derived from an EMBL/GenBank/DDBJ whole genome shotgun (WGS) entry which is preliminary data.</text>
</comment>
<dbReference type="Pfam" id="PF14890">
    <property type="entry name" value="Intein_splicing"/>
    <property type="match status" value="1"/>
</dbReference>
<feature type="non-terminal residue" evidence="4">
    <location>
        <position position="1"/>
    </location>
</feature>
<dbReference type="InterPro" id="IPR036844">
    <property type="entry name" value="Hint_dom_sf"/>
</dbReference>
<evidence type="ECO:0000313" key="5">
    <source>
        <dbReference type="Proteomes" id="UP000230778"/>
    </source>
</evidence>
<name>A0A2H0FK03_9BACT</name>